<dbReference type="EMBL" id="JACRTE010000001">
    <property type="protein sequence ID" value="MBC8595513.1"/>
    <property type="molecule type" value="Genomic_DNA"/>
</dbReference>
<dbReference type="RefSeq" id="WP_262431193.1">
    <property type="nucleotide sequence ID" value="NZ_JACRTE010000001.1"/>
</dbReference>
<evidence type="ECO:0000313" key="2">
    <source>
        <dbReference type="Proteomes" id="UP000647416"/>
    </source>
</evidence>
<dbReference type="AlphaFoldDB" id="A0A926IT94"/>
<protein>
    <submittedName>
        <fullName evidence="1">Uncharacterized protein</fullName>
    </submittedName>
</protein>
<reference evidence="1" key="1">
    <citation type="submission" date="2020-08" db="EMBL/GenBank/DDBJ databases">
        <title>Genome public.</title>
        <authorList>
            <person name="Liu C."/>
            <person name="Sun Q."/>
        </authorList>
    </citation>
    <scope>NUCLEOTIDE SEQUENCE</scope>
    <source>
        <strain evidence="1">NSJ-50</strain>
    </source>
</reference>
<comment type="caution">
    <text evidence="1">The sequence shown here is derived from an EMBL/GenBank/DDBJ whole genome shotgun (WGS) entry which is preliminary data.</text>
</comment>
<gene>
    <name evidence="1" type="ORF">H8706_01340</name>
</gene>
<accession>A0A926IT94</accession>
<keyword evidence="2" id="KW-1185">Reference proteome</keyword>
<proteinExistence type="predicted"/>
<evidence type="ECO:0000313" key="1">
    <source>
        <dbReference type="EMBL" id="MBC8595513.1"/>
    </source>
</evidence>
<dbReference type="Proteomes" id="UP000647416">
    <property type="component" value="Unassembled WGS sequence"/>
</dbReference>
<sequence length="286" mass="32609">MMKKEDDVSTLRKIYGSCDPALRFKSESYGGGFGEEFFWKKTESTVFIINKSESEDKRKYRVASMYYPYVNDKYYAPEAYRINDSFYADVLVSELSSSENDVGDKTLWVVEDIRLVSSDDEDMVCLYVNSGSVKKKILVYEDIFAARAIDCGDIIRCDLYNDEVIGGGIVKTYDCSEDKITEDVSPNPIAQYFLRKSFVYDKKDDILMLCSTDKTSEIPNASANSFKAAKLKSEIYSINRDNKGKVSVKSVSQADILTYCSSGDNCTKILGYWKYMILQKVFILNY</sequence>
<organism evidence="1 2">
    <name type="scientific">Qingrenia yutianensis</name>
    <dbReference type="NCBI Taxonomy" id="2763676"/>
    <lineage>
        <taxon>Bacteria</taxon>
        <taxon>Bacillati</taxon>
        <taxon>Bacillota</taxon>
        <taxon>Clostridia</taxon>
        <taxon>Eubacteriales</taxon>
        <taxon>Oscillospiraceae</taxon>
        <taxon>Qingrenia</taxon>
    </lineage>
</organism>
<name>A0A926IT94_9FIRM</name>